<dbReference type="AlphaFoldDB" id="A0AA88XWT6"/>
<proteinExistence type="predicted"/>
<feature type="region of interest" description="Disordered" evidence="2">
    <location>
        <begin position="127"/>
        <end position="148"/>
    </location>
</feature>
<comment type="caution">
    <text evidence="4">The sequence shown here is derived from an EMBL/GenBank/DDBJ whole genome shotgun (WGS) entry which is preliminary data.</text>
</comment>
<dbReference type="InterPro" id="IPR032378">
    <property type="entry name" value="ZC3H15/TMA46_C"/>
</dbReference>
<protein>
    <recommendedName>
        <fullName evidence="3">ZC3H15/TMA46 family C-terminal domain-containing protein</fullName>
    </recommendedName>
</protein>
<keyword evidence="5" id="KW-1185">Reference proteome</keyword>
<dbReference type="PANTHER" id="PTHR12292">
    <property type="entry name" value="RWD DOMAIN-CONTAINING PROTEIN"/>
    <property type="match status" value="1"/>
</dbReference>
<dbReference type="Pfam" id="PF16543">
    <property type="entry name" value="DFRP_C"/>
    <property type="match status" value="1"/>
</dbReference>
<feature type="domain" description="ZC3H15/TMA46 family C-terminal" evidence="3">
    <location>
        <begin position="57"/>
        <end position="128"/>
    </location>
</feature>
<keyword evidence="1" id="KW-0175">Coiled coil</keyword>
<evidence type="ECO:0000256" key="1">
    <source>
        <dbReference type="SAM" id="Coils"/>
    </source>
</evidence>
<evidence type="ECO:0000313" key="5">
    <source>
        <dbReference type="Proteomes" id="UP001186944"/>
    </source>
</evidence>
<gene>
    <name evidence="4" type="ORF">FSP39_007064</name>
</gene>
<feature type="coiled-coil region" evidence="1">
    <location>
        <begin position="31"/>
        <end position="58"/>
    </location>
</feature>
<dbReference type="EMBL" id="VSWD01000010">
    <property type="protein sequence ID" value="KAK3089850.1"/>
    <property type="molecule type" value="Genomic_DNA"/>
</dbReference>
<organism evidence="4 5">
    <name type="scientific">Pinctada imbricata</name>
    <name type="common">Atlantic pearl-oyster</name>
    <name type="synonym">Pinctada martensii</name>
    <dbReference type="NCBI Taxonomy" id="66713"/>
    <lineage>
        <taxon>Eukaryota</taxon>
        <taxon>Metazoa</taxon>
        <taxon>Spiralia</taxon>
        <taxon>Lophotrochozoa</taxon>
        <taxon>Mollusca</taxon>
        <taxon>Bivalvia</taxon>
        <taxon>Autobranchia</taxon>
        <taxon>Pteriomorphia</taxon>
        <taxon>Pterioida</taxon>
        <taxon>Pterioidea</taxon>
        <taxon>Pteriidae</taxon>
        <taxon>Pinctada</taxon>
    </lineage>
</organism>
<dbReference type="Proteomes" id="UP001186944">
    <property type="component" value="Unassembled WGS sequence"/>
</dbReference>
<reference evidence="4" key="1">
    <citation type="submission" date="2019-08" db="EMBL/GenBank/DDBJ databases">
        <title>The improved chromosome-level genome for the pearl oyster Pinctada fucata martensii using PacBio sequencing and Hi-C.</title>
        <authorList>
            <person name="Zheng Z."/>
        </authorList>
    </citation>
    <scope>NUCLEOTIDE SEQUENCE</scope>
    <source>
        <strain evidence="4">ZZ-2019</strain>
        <tissue evidence="4">Adductor muscle</tissue>
    </source>
</reference>
<evidence type="ECO:0000313" key="4">
    <source>
        <dbReference type="EMBL" id="KAK3089850.1"/>
    </source>
</evidence>
<accession>A0AA88XWT6</accession>
<evidence type="ECO:0000259" key="3">
    <source>
        <dbReference type="Pfam" id="PF16543"/>
    </source>
</evidence>
<name>A0AA88XWT6_PINIB</name>
<sequence>MYTYVLQIEENLGMVMVFTIYTAVQEKLTDLVADRQKRKREEEERKIQEQEAEEQRKFEGTKVTVETFLAWKTKFDAEMMEMKKIQAQQNIVSKKLTGKEMFLQDNSMIDSDVKFLESEDNSVEVDESLFQDMDDFDIDDDNLEDVGD</sequence>
<evidence type="ECO:0000256" key="2">
    <source>
        <dbReference type="SAM" id="MobiDB-lite"/>
    </source>
</evidence>
<dbReference type="InterPro" id="IPR040213">
    <property type="entry name" value="GIR2-like"/>
</dbReference>